<gene>
    <name evidence="1" type="ORF">ILEXP_LOCUS42971</name>
    <name evidence="2" type="ORF">ILEXP_LOCUS51419</name>
</gene>
<organism evidence="1 3">
    <name type="scientific">Ilex paraguariensis</name>
    <name type="common">yerba mate</name>
    <dbReference type="NCBI Taxonomy" id="185542"/>
    <lineage>
        <taxon>Eukaryota</taxon>
        <taxon>Viridiplantae</taxon>
        <taxon>Streptophyta</taxon>
        <taxon>Embryophyta</taxon>
        <taxon>Tracheophyta</taxon>
        <taxon>Spermatophyta</taxon>
        <taxon>Magnoliopsida</taxon>
        <taxon>eudicotyledons</taxon>
        <taxon>Gunneridae</taxon>
        <taxon>Pentapetalae</taxon>
        <taxon>asterids</taxon>
        <taxon>campanulids</taxon>
        <taxon>Aquifoliales</taxon>
        <taxon>Aquifoliaceae</taxon>
        <taxon>Ilex</taxon>
    </lineage>
</organism>
<dbReference type="EMBL" id="CAUOFW020006168">
    <property type="protein sequence ID" value="CAK9173233.1"/>
    <property type="molecule type" value="Genomic_DNA"/>
</dbReference>
<keyword evidence="3" id="KW-1185">Reference proteome</keyword>
<evidence type="ECO:0000313" key="1">
    <source>
        <dbReference type="EMBL" id="CAK9173233.1"/>
    </source>
</evidence>
<evidence type="ECO:0000313" key="3">
    <source>
        <dbReference type="Proteomes" id="UP001642360"/>
    </source>
</evidence>
<protein>
    <submittedName>
        <fullName evidence="1">Uncharacterized protein</fullName>
    </submittedName>
</protein>
<sequence length="82" mass="9211">MVDVLLATIHVRLNFQLENGGDGLFTSFCKNVVFSSIGQTAAKIGDHLRVKMLSTKLLAKRPKYWGLAKQARCLSNMPWEFV</sequence>
<dbReference type="Proteomes" id="UP001642360">
    <property type="component" value="Unassembled WGS sequence"/>
</dbReference>
<dbReference type="AlphaFoldDB" id="A0ABC8TYS1"/>
<reference evidence="1 3" key="1">
    <citation type="submission" date="2024-02" db="EMBL/GenBank/DDBJ databases">
        <authorList>
            <person name="Vignale AGUSTIN F."/>
            <person name="Sosa J E."/>
            <person name="Modenutti C."/>
        </authorList>
    </citation>
    <scope>NUCLEOTIDE SEQUENCE [LARGE SCALE GENOMIC DNA]</scope>
</reference>
<comment type="caution">
    <text evidence="1">The sequence shown here is derived from an EMBL/GenBank/DDBJ whole genome shotgun (WGS) entry which is preliminary data.</text>
</comment>
<evidence type="ECO:0000313" key="2">
    <source>
        <dbReference type="EMBL" id="CAK9181366.1"/>
    </source>
</evidence>
<proteinExistence type="predicted"/>
<accession>A0ABC8TYS1</accession>
<dbReference type="EMBL" id="CAUOFW020008007">
    <property type="protein sequence ID" value="CAK9181366.1"/>
    <property type="molecule type" value="Genomic_DNA"/>
</dbReference>
<name>A0ABC8TYS1_9AQUA</name>